<dbReference type="HAMAP" id="MF_00258">
    <property type="entry name" value="Glu_racemase"/>
    <property type="match status" value="1"/>
</dbReference>
<dbReference type="SUPFAM" id="SSF53681">
    <property type="entry name" value="Aspartate/glutamate racemase"/>
    <property type="match status" value="2"/>
</dbReference>
<name>A8ZU36_DESOH</name>
<keyword evidence="3 7" id="KW-0133">Cell shape</keyword>
<keyword evidence="4 7" id="KW-0573">Peptidoglycan synthesis</keyword>
<reference evidence="8 9" key="1">
    <citation type="submission" date="2007-10" db="EMBL/GenBank/DDBJ databases">
        <title>Complete sequence of Desulfococcus oleovorans Hxd3.</title>
        <authorList>
            <consortium name="US DOE Joint Genome Institute"/>
            <person name="Copeland A."/>
            <person name="Lucas S."/>
            <person name="Lapidus A."/>
            <person name="Barry K."/>
            <person name="Glavina del Rio T."/>
            <person name="Dalin E."/>
            <person name="Tice H."/>
            <person name="Pitluck S."/>
            <person name="Kiss H."/>
            <person name="Brettin T."/>
            <person name="Bruce D."/>
            <person name="Detter J.C."/>
            <person name="Han C."/>
            <person name="Schmutz J."/>
            <person name="Larimer F."/>
            <person name="Land M."/>
            <person name="Hauser L."/>
            <person name="Kyrpides N."/>
            <person name="Kim E."/>
            <person name="Wawrik B."/>
            <person name="Richardson P."/>
        </authorList>
    </citation>
    <scope>NUCLEOTIDE SEQUENCE [LARGE SCALE GENOMIC DNA]</scope>
    <source>
        <strain evidence="9">DSM 6200 / JCM 39069 / Hxd3</strain>
    </source>
</reference>
<dbReference type="PANTHER" id="PTHR21198:SF2">
    <property type="entry name" value="GLUTAMATE RACEMASE"/>
    <property type="match status" value="1"/>
</dbReference>
<proteinExistence type="inferred from homology"/>
<evidence type="ECO:0000256" key="3">
    <source>
        <dbReference type="ARBA" id="ARBA00022960"/>
    </source>
</evidence>
<dbReference type="PROSITE" id="PS00923">
    <property type="entry name" value="ASP_GLU_RACEMASE_1"/>
    <property type="match status" value="1"/>
</dbReference>
<comment type="function">
    <text evidence="7">Provides the (R)-glutamate required for cell wall biosynthesis.</text>
</comment>
<dbReference type="Proteomes" id="UP000008561">
    <property type="component" value="Chromosome"/>
</dbReference>
<accession>A8ZU36</accession>
<dbReference type="GO" id="GO:0008360">
    <property type="term" value="P:regulation of cell shape"/>
    <property type="evidence" value="ECO:0007669"/>
    <property type="project" value="UniProtKB-KW"/>
</dbReference>
<dbReference type="InterPro" id="IPR004391">
    <property type="entry name" value="Glu_race"/>
</dbReference>
<dbReference type="GO" id="GO:0009252">
    <property type="term" value="P:peptidoglycan biosynthetic process"/>
    <property type="evidence" value="ECO:0007669"/>
    <property type="project" value="UniProtKB-UniRule"/>
</dbReference>
<dbReference type="EC" id="5.1.1.3" evidence="2 7"/>
<dbReference type="FunFam" id="3.40.50.1860:FF:000001">
    <property type="entry name" value="Glutamate racemase"/>
    <property type="match status" value="1"/>
</dbReference>
<keyword evidence="5 7" id="KW-0413">Isomerase</keyword>
<feature type="binding site" evidence="7">
    <location>
        <begin position="38"/>
        <end position="39"/>
    </location>
    <ligand>
        <name>substrate</name>
    </ligand>
</feature>
<dbReference type="AlphaFoldDB" id="A8ZU36"/>
<feature type="active site" description="Proton donor/acceptor" evidence="7">
    <location>
        <position position="180"/>
    </location>
</feature>
<evidence type="ECO:0000256" key="4">
    <source>
        <dbReference type="ARBA" id="ARBA00022984"/>
    </source>
</evidence>
<sequence length="261" mass="28083">MIGIFDSGLGGLTVARAVMDELAGYDILYFGDTARTPYGAKSPETVIKYALENTELLLSHGAKMVIMACNTASSVATEAVTARFDIPVFEVITPAVALAARLSKTGAIGVIGTRATINSGIYEKKILEQRPGARVHSQACPLLVPLVEEGWLKKPETAMIVKKYLHPLKTRQVDTLILGCTHYPILKKTIGHKIGRRVAIIDSSTAVARSVKAFIDGHPPMEASLSKTGTARFLVSDITAQFKTTAQLILSREVALEHVSL</sequence>
<evidence type="ECO:0000313" key="8">
    <source>
        <dbReference type="EMBL" id="ABW66348.1"/>
    </source>
</evidence>
<keyword evidence="9" id="KW-1185">Reference proteome</keyword>
<keyword evidence="6 7" id="KW-0961">Cell wall biogenesis/degradation</keyword>
<dbReference type="InterPro" id="IPR018187">
    <property type="entry name" value="Asp/Glu_racemase_AS_1"/>
</dbReference>
<dbReference type="NCBIfam" id="TIGR00067">
    <property type="entry name" value="glut_race"/>
    <property type="match status" value="1"/>
</dbReference>
<evidence type="ECO:0000256" key="6">
    <source>
        <dbReference type="ARBA" id="ARBA00023316"/>
    </source>
</evidence>
<dbReference type="InterPro" id="IPR033134">
    <property type="entry name" value="Asp/Glu_racemase_AS_2"/>
</dbReference>
<dbReference type="OrthoDB" id="9801055at2"/>
<protein>
    <recommendedName>
        <fullName evidence="2 7">Glutamate racemase</fullName>
        <ecNumber evidence="2 7">5.1.1.3</ecNumber>
    </recommendedName>
</protein>
<gene>
    <name evidence="7" type="primary">murI</name>
    <name evidence="8" type="ordered locus">Dole_0538</name>
</gene>
<evidence type="ECO:0000256" key="5">
    <source>
        <dbReference type="ARBA" id="ARBA00023235"/>
    </source>
</evidence>
<feature type="active site" description="Proton donor/acceptor" evidence="7">
    <location>
        <position position="69"/>
    </location>
</feature>
<evidence type="ECO:0000256" key="2">
    <source>
        <dbReference type="ARBA" id="ARBA00013090"/>
    </source>
</evidence>
<dbReference type="HOGENOM" id="CLU_052344_0_2_7"/>
<comment type="similarity">
    <text evidence="7">Belongs to the aspartate/glutamate racemases family.</text>
</comment>
<dbReference type="STRING" id="96561.Dole_0538"/>
<organism evidence="8 9">
    <name type="scientific">Desulfosudis oleivorans (strain DSM 6200 / JCM 39069 / Hxd3)</name>
    <name type="common">Desulfococcus oleovorans</name>
    <dbReference type="NCBI Taxonomy" id="96561"/>
    <lineage>
        <taxon>Bacteria</taxon>
        <taxon>Pseudomonadati</taxon>
        <taxon>Thermodesulfobacteriota</taxon>
        <taxon>Desulfobacteria</taxon>
        <taxon>Desulfobacterales</taxon>
        <taxon>Desulfosudaceae</taxon>
        <taxon>Desulfosudis</taxon>
    </lineage>
</organism>
<dbReference type="InterPro" id="IPR015942">
    <property type="entry name" value="Asp/Glu/hydantoin_racemase"/>
</dbReference>
<dbReference type="RefSeq" id="WP_012173967.1">
    <property type="nucleotide sequence ID" value="NC_009943.1"/>
</dbReference>
<dbReference type="GO" id="GO:0071555">
    <property type="term" value="P:cell wall organization"/>
    <property type="evidence" value="ECO:0007669"/>
    <property type="project" value="UniProtKB-KW"/>
</dbReference>
<dbReference type="PANTHER" id="PTHR21198">
    <property type="entry name" value="GLUTAMATE RACEMASE"/>
    <property type="match status" value="1"/>
</dbReference>
<evidence type="ECO:0000256" key="7">
    <source>
        <dbReference type="HAMAP-Rule" id="MF_00258"/>
    </source>
</evidence>
<dbReference type="UniPathway" id="UPA00219"/>
<dbReference type="GO" id="GO:0008881">
    <property type="term" value="F:glutamate racemase activity"/>
    <property type="evidence" value="ECO:0007669"/>
    <property type="project" value="UniProtKB-UniRule"/>
</dbReference>
<dbReference type="PROSITE" id="PS00924">
    <property type="entry name" value="ASP_GLU_RACEMASE_2"/>
    <property type="match status" value="1"/>
</dbReference>
<feature type="binding site" evidence="7">
    <location>
        <begin position="6"/>
        <end position="7"/>
    </location>
    <ligand>
        <name>substrate</name>
    </ligand>
</feature>
<comment type="pathway">
    <text evidence="7">Cell wall biogenesis; peptidoglycan biosynthesis.</text>
</comment>
<dbReference type="Gene3D" id="3.40.50.1860">
    <property type="match status" value="2"/>
</dbReference>
<evidence type="ECO:0000256" key="1">
    <source>
        <dbReference type="ARBA" id="ARBA00001602"/>
    </source>
</evidence>
<dbReference type="InterPro" id="IPR001920">
    <property type="entry name" value="Asp/Glu_race"/>
</dbReference>
<feature type="binding site" evidence="7">
    <location>
        <begin position="70"/>
        <end position="71"/>
    </location>
    <ligand>
        <name>substrate</name>
    </ligand>
</feature>
<dbReference type="Pfam" id="PF01177">
    <property type="entry name" value="Asp_Glu_race"/>
    <property type="match status" value="1"/>
</dbReference>
<feature type="binding site" evidence="7">
    <location>
        <begin position="181"/>
        <end position="182"/>
    </location>
    <ligand>
        <name>substrate</name>
    </ligand>
</feature>
<dbReference type="KEGG" id="dol:Dole_0538"/>
<dbReference type="eggNOG" id="COG0796">
    <property type="taxonomic scope" value="Bacteria"/>
</dbReference>
<dbReference type="EMBL" id="CP000859">
    <property type="protein sequence ID" value="ABW66348.1"/>
    <property type="molecule type" value="Genomic_DNA"/>
</dbReference>
<evidence type="ECO:0000313" key="9">
    <source>
        <dbReference type="Proteomes" id="UP000008561"/>
    </source>
</evidence>
<comment type="catalytic activity">
    <reaction evidence="1 7">
        <text>L-glutamate = D-glutamate</text>
        <dbReference type="Rhea" id="RHEA:12813"/>
        <dbReference type="ChEBI" id="CHEBI:29985"/>
        <dbReference type="ChEBI" id="CHEBI:29986"/>
        <dbReference type="EC" id="5.1.1.3"/>
    </reaction>
</comment>